<sequence>MATPSVPRRTVLLQPPLRLSGITRHLILLEAICDACLCGAHNGGWVTVAVDPWQRFAAVNVFTSVRVIQMTP</sequence>
<dbReference type="AlphaFoldDB" id="A0A0D3GZH7"/>
<dbReference type="HOGENOM" id="CLU_2726181_0_0_1"/>
<evidence type="ECO:0000313" key="1">
    <source>
        <dbReference type="EnsemblPlants" id="OBART08G12330.1"/>
    </source>
</evidence>
<dbReference type="EnsemblPlants" id="OBART08G12330.1">
    <property type="protein sequence ID" value="OBART08G12330.1"/>
    <property type="gene ID" value="OBART08G12330"/>
</dbReference>
<accession>A0A0D3GZH7</accession>
<organism evidence="1">
    <name type="scientific">Oryza barthii</name>
    <dbReference type="NCBI Taxonomy" id="65489"/>
    <lineage>
        <taxon>Eukaryota</taxon>
        <taxon>Viridiplantae</taxon>
        <taxon>Streptophyta</taxon>
        <taxon>Embryophyta</taxon>
        <taxon>Tracheophyta</taxon>
        <taxon>Spermatophyta</taxon>
        <taxon>Magnoliopsida</taxon>
        <taxon>Liliopsida</taxon>
        <taxon>Poales</taxon>
        <taxon>Poaceae</taxon>
        <taxon>BOP clade</taxon>
        <taxon>Oryzoideae</taxon>
        <taxon>Oryzeae</taxon>
        <taxon>Oryzinae</taxon>
        <taxon>Oryza</taxon>
    </lineage>
</organism>
<reference evidence="1" key="1">
    <citation type="journal article" date="2009" name="Rice">
        <title>De Novo Next Generation Sequencing of Plant Genomes.</title>
        <authorList>
            <person name="Rounsley S."/>
            <person name="Marri P.R."/>
            <person name="Yu Y."/>
            <person name="He R."/>
            <person name="Sisneros N."/>
            <person name="Goicoechea J.L."/>
            <person name="Lee S.J."/>
            <person name="Angelova A."/>
            <person name="Kudrna D."/>
            <person name="Luo M."/>
            <person name="Affourtit J."/>
            <person name="Desany B."/>
            <person name="Knight J."/>
            <person name="Niazi F."/>
            <person name="Egholm M."/>
            <person name="Wing R.A."/>
        </authorList>
    </citation>
    <scope>NUCLEOTIDE SEQUENCE [LARGE SCALE GENOMIC DNA]</scope>
    <source>
        <strain evidence="1">cv. IRGC 105608</strain>
    </source>
</reference>
<keyword evidence="2" id="KW-1185">Reference proteome</keyword>
<protein>
    <submittedName>
        <fullName evidence="1">Uncharacterized protein</fullName>
    </submittedName>
</protein>
<evidence type="ECO:0000313" key="2">
    <source>
        <dbReference type="Proteomes" id="UP000026960"/>
    </source>
</evidence>
<reference evidence="1" key="2">
    <citation type="submission" date="2015-03" db="UniProtKB">
        <authorList>
            <consortium name="EnsemblPlants"/>
        </authorList>
    </citation>
    <scope>IDENTIFICATION</scope>
</reference>
<dbReference type="PaxDb" id="65489-OBART08G12330.1"/>
<proteinExistence type="predicted"/>
<dbReference type="Gramene" id="OBART08G12330.1">
    <property type="protein sequence ID" value="OBART08G12330.1"/>
    <property type="gene ID" value="OBART08G12330"/>
</dbReference>
<dbReference type="Proteomes" id="UP000026960">
    <property type="component" value="Chromosome 8"/>
</dbReference>
<name>A0A0D3GZH7_9ORYZ</name>